<keyword evidence="2" id="KW-1133">Transmembrane helix</keyword>
<dbReference type="Proteomes" id="UP000002630">
    <property type="component" value="Linkage Group LG23"/>
</dbReference>
<dbReference type="AlphaFoldDB" id="D7G2M2"/>
<evidence type="ECO:0000313" key="4">
    <source>
        <dbReference type="Proteomes" id="UP000002630"/>
    </source>
</evidence>
<dbReference type="OrthoDB" id="10285266at2759"/>
<keyword evidence="2" id="KW-0472">Membrane</keyword>
<evidence type="ECO:0000313" key="3">
    <source>
        <dbReference type="EMBL" id="CBJ26847.1"/>
    </source>
</evidence>
<feature type="compositionally biased region" description="Basic and acidic residues" evidence="1">
    <location>
        <begin position="13"/>
        <end position="24"/>
    </location>
</feature>
<sequence>MGGRDTAVRRAVHISDDGRGDESKGIAWAPGGEEEDNALLDSPGDDGAADGNINVGGRTGIAGTDRTVGWRGPRLPRPARAFSALLLVYVVVALGILFIPTRWRDIHAYGGQDQRRHFAFNPDCPYILRTPGERLRMRDPAIPGNVLTINDFRFGRLGNRFWALGVNLKLGYCCKSKLVSLPAKDDTLAPGIFGEGTPGPRWYDFTNAPDVEGFDASSCPADITWGGREAFHLLGLDNPSHPYYSPNLSTCVETVPRLTGCEAAYFFPMGVDVCLSDRTATGDVVHEQRGNGASGRSGPGVKKNLVGSEEEEGRPANTLVIHVRSGDIFVDPAAPGYGQPPLQYYVRAIKHQKWDRVDIVTNGRTKKMNVMNPVIPALEVMFAEGELTGNIYFHKDRTMEEDFLSMMCVGGGLVTARSSLSLLLAHHSSASRLYFPRPCAGSLEFYTRGSPDASLNDLDDELQAVKVYGVKPPGMERYSLDVSWNNTADQVNEMLTFNVSSFEQCGGSKSSALRGGE</sequence>
<dbReference type="EMBL" id="FN648685">
    <property type="protein sequence ID" value="CBJ26847.1"/>
    <property type="molecule type" value="Genomic_DNA"/>
</dbReference>
<keyword evidence="4" id="KW-1185">Reference proteome</keyword>
<evidence type="ECO:0000256" key="2">
    <source>
        <dbReference type="SAM" id="Phobius"/>
    </source>
</evidence>
<name>D7G2M2_ECTSI</name>
<keyword evidence="2" id="KW-0812">Transmembrane</keyword>
<organism evidence="3 4">
    <name type="scientific">Ectocarpus siliculosus</name>
    <name type="common">Brown alga</name>
    <name type="synonym">Conferva siliculosa</name>
    <dbReference type="NCBI Taxonomy" id="2880"/>
    <lineage>
        <taxon>Eukaryota</taxon>
        <taxon>Sar</taxon>
        <taxon>Stramenopiles</taxon>
        <taxon>Ochrophyta</taxon>
        <taxon>PX clade</taxon>
        <taxon>Phaeophyceae</taxon>
        <taxon>Ectocarpales</taxon>
        <taxon>Ectocarpaceae</taxon>
        <taxon>Ectocarpus</taxon>
    </lineage>
</organism>
<accession>D7G2M2</accession>
<gene>
    <name evidence="3" type="ORF">Esi_0048_0054</name>
</gene>
<feature type="region of interest" description="Disordered" evidence="1">
    <location>
        <begin position="287"/>
        <end position="310"/>
    </location>
</feature>
<evidence type="ECO:0000256" key="1">
    <source>
        <dbReference type="SAM" id="MobiDB-lite"/>
    </source>
</evidence>
<feature type="region of interest" description="Disordered" evidence="1">
    <location>
        <begin position="1"/>
        <end position="58"/>
    </location>
</feature>
<protein>
    <submittedName>
        <fullName evidence="3">Uncharacterized protein</fullName>
    </submittedName>
</protein>
<dbReference type="EMBL" id="FN649748">
    <property type="protein sequence ID" value="CBJ26847.1"/>
    <property type="molecule type" value="Genomic_DNA"/>
</dbReference>
<feature type="compositionally biased region" description="Acidic residues" evidence="1">
    <location>
        <begin position="32"/>
        <end position="48"/>
    </location>
</feature>
<feature type="transmembrane region" description="Helical" evidence="2">
    <location>
        <begin position="81"/>
        <end position="99"/>
    </location>
</feature>
<reference evidence="3 4" key="1">
    <citation type="journal article" date="2010" name="Nature">
        <title>The Ectocarpus genome and the independent evolution of multicellularity in brown algae.</title>
        <authorList>
            <person name="Cock J.M."/>
            <person name="Sterck L."/>
            <person name="Rouze P."/>
            <person name="Scornet D."/>
            <person name="Allen A.E."/>
            <person name="Amoutzias G."/>
            <person name="Anthouard V."/>
            <person name="Artiguenave F."/>
            <person name="Aury J.M."/>
            <person name="Badger J.H."/>
            <person name="Beszteri B."/>
            <person name="Billiau K."/>
            <person name="Bonnet E."/>
            <person name="Bothwell J.H."/>
            <person name="Bowler C."/>
            <person name="Boyen C."/>
            <person name="Brownlee C."/>
            <person name="Carrano C.J."/>
            <person name="Charrier B."/>
            <person name="Cho G.Y."/>
            <person name="Coelho S.M."/>
            <person name="Collen J."/>
            <person name="Corre E."/>
            <person name="Da Silva C."/>
            <person name="Delage L."/>
            <person name="Delaroque N."/>
            <person name="Dittami S.M."/>
            <person name="Doulbeau S."/>
            <person name="Elias M."/>
            <person name="Farnham G."/>
            <person name="Gachon C.M."/>
            <person name="Gschloessl B."/>
            <person name="Heesch S."/>
            <person name="Jabbari K."/>
            <person name="Jubin C."/>
            <person name="Kawai H."/>
            <person name="Kimura K."/>
            <person name="Kloareg B."/>
            <person name="Kupper F.C."/>
            <person name="Lang D."/>
            <person name="Le Bail A."/>
            <person name="Leblanc C."/>
            <person name="Lerouge P."/>
            <person name="Lohr M."/>
            <person name="Lopez P.J."/>
            <person name="Martens C."/>
            <person name="Maumus F."/>
            <person name="Michel G."/>
            <person name="Miranda-Saavedra D."/>
            <person name="Morales J."/>
            <person name="Moreau H."/>
            <person name="Motomura T."/>
            <person name="Nagasato C."/>
            <person name="Napoli C.A."/>
            <person name="Nelson D.R."/>
            <person name="Nyvall-Collen P."/>
            <person name="Peters A.F."/>
            <person name="Pommier C."/>
            <person name="Potin P."/>
            <person name="Poulain J."/>
            <person name="Quesneville H."/>
            <person name="Read B."/>
            <person name="Rensing S.A."/>
            <person name="Ritter A."/>
            <person name="Rousvoal S."/>
            <person name="Samanta M."/>
            <person name="Samson G."/>
            <person name="Schroeder D.C."/>
            <person name="Segurens B."/>
            <person name="Strittmatter M."/>
            <person name="Tonon T."/>
            <person name="Tregear J.W."/>
            <person name="Valentin K."/>
            <person name="von Dassow P."/>
            <person name="Yamagishi T."/>
            <person name="Van de Peer Y."/>
            <person name="Wincker P."/>
        </authorList>
    </citation>
    <scope>NUCLEOTIDE SEQUENCE [LARGE SCALE GENOMIC DNA]</scope>
    <source>
        <strain evidence="4">Ec32 / CCAP1310/4</strain>
    </source>
</reference>
<dbReference type="InParanoid" id="D7G2M2"/>
<proteinExistence type="predicted"/>